<dbReference type="PANTHER" id="PTHR43649">
    <property type="entry name" value="ARABINOSE-BINDING PROTEIN-RELATED"/>
    <property type="match status" value="1"/>
</dbReference>
<reference evidence="5" key="1">
    <citation type="submission" date="2020-10" db="EMBL/GenBank/DDBJ databases">
        <authorList>
            <person name="Gilroy R."/>
        </authorList>
    </citation>
    <scope>NUCLEOTIDE SEQUENCE</scope>
    <source>
        <strain evidence="5">ChiW17-6978</strain>
    </source>
</reference>
<accession>A0A9D1KJX4</accession>
<evidence type="ECO:0000256" key="2">
    <source>
        <dbReference type="ARBA" id="ARBA00008520"/>
    </source>
</evidence>
<sequence length="468" mass="53032">MKKRIVTAFLWGLTVLLLASCHGGKSLTEFILPEELDLSRTYHLTFWAKNDSNPTQRQIYDDAIADFEALYPNIDVEIVHYTSYPDLYATILLNIGTKTTPNVAIAYPDHVAAYLESPNLIVELEQLIDHPKYGLGGADVRFEAPLKDEFVTQYLEEGYIRNAYDGKTHLYTLPFMRSTECLYVNKTYLTEHQIPIPEDNIFTWDEIWSICRQALVDDPTMIPLIYQSSDNFFIELAYQNGYDFTTDEGDLLFNNADNRAMVQNLNELYKEGLYVTKAMTGIYPGDKFNKGECIFGIDSSAGSTWMGPSSPLGHTAQTGEDFEVLVTTIPQVDKTNPQVISQGPSLCLFNKEDPQEVLASWLFMQYLLTNEVQISYAQTEGYSPVTTKAIESTEFQAFLNSEDIYDVQKAAILNVMEYKDKTFTTPAFVGSADVREQVGRIIDSASQSKKKEIDVYALFKTAMNNCRR</sequence>
<dbReference type="Gene3D" id="3.40.190.10">
    <property type="entry name" value="Periplasmic binding protein-like II"/>
    <property type="match status" value="1"/>
</dbReference>
<evidence type="ECO:0000256" key="3">
    <source>
        <dbReference type="ARBA" id="ARBA00022448"/>
    </source>
</evidence>
<dbReference type="SUPFAM" id="SSF53850">
    <property type="entry name" value="Periplasmic binding protein-like II"/>
    <property type="match status" value="1"/>
</dbReference>
<evidence type="ECO:0000256" key="4">
    <source>
        <dbReference type="ARBA" id="ARBA00022729"/>
    </source>
</evidence>
<dbReference type="Proteomes" id="UP000886758">
    <property type="component" value="Unassembled WGS sequence"/>
</dbReference>
<dbReference type="PROSITE" id="PS51257">
    <property type="entry name" value="PROKAR_LIPOPROTEIN"/>
    <property type="match status" value="1"/>
</dbReference>
<comment type="similarity">
    <text evidence="2">Belongs to the bacterial solute-binding protein 1 family.</text>
</comment>
<comment type="caution">
    <text evidence="5">The sequence shown here is derived from an EMBL/GenBank/DDBJ whole genome shotgun (WGS) entry which is preliminary data.</text>
</comment>
<dbReference type="GO" id="GO:0030313">
    <property type="term" value="C:cell envelope"/>
    <property type="evidence" value="ECO:0007669"/>
    <property type="project" value="UniProtKB-SubCell"/>
</dbReference>
<evidence type="ECO:0000256" key="1">
    <source>
        <dbReference type="ARBA" id="ARBA00004196"/>
    </source>
</evidence>
<dbReference type="InterPro" id="IPR050490">
    <property type="entry name" value="Bact_solute-bd_prot1"/>
</dbReference>
<dbReference type="AlphaFoldDB" id="A0A9D1KJX4"/>
<dbReference type="InterPro" id="IPR006059">
    <property type="entry name" value="SBP"/>
</dbReference>
<organism evidence="5 6">
    <name type="scientific">Candidatus Pelethenecus faecipullorum</name>
    <dbReference type="NCBI Taxonomy" id="2840900"/>
    <lineage>
        <taxon>Bacteria</taxon>
        <taxon>Bacillati</taxon>
        <taxon>Mycoplasmatota</taxon>
        <taxon>Mollicutes</taxon>
        <taxon>Candidatus Pelethenecus</taxon>
    </lineage>
</organism>
<dbReference type="Pfam" id="PF13416">
    <property type="entry name" value="SBP_bac_8"/>
    <property type="match status" value="1"/>
</dbReference>
<name>A0A9D1KJX4_9MOLU</name>
<proteinExistence type="inferred from homology"/>
<comment type="subcellular location">
    <subcellularLocation>
        <location evidence="1">Cell envelope</location>
    </subcellularLocation>
</comment>
<keyword evidence="3" id="KW-0813">Transport</keyword>
<evidence type="ECO:0000313" key="6">
    <source>
        <dbReference type="Proteomes" id="UP000886758"/>
    </source>
</evidence>
<reference evidence="5" key="2">
    <citation type="journal article" date="2021" name="PeerJ">
        <title>Extensive microbial diversity within the chicken gut microbiome revealed by metagenomics and culture.</title>
        <authorList>
            <person name="Gilroy R."/>
            <person name="Ravi A."/>
            <person name="Getino M."/>
            <person name="Pursley I."/>
            <person name="Horton D.L."/>
            <person name="Alikhan N.F."/>
            <person name="Baker D."/>
            <person name="Gharbi K."/>
            <person name="Hall N."/>
            <person name="Watson M."/>
            <person name="Adriaenssens E.M."/>
            <person name="Foster-Nyarko E."/>
            <person name="Jarju S."/>
            <person name="Secka A."/>
            <person name="Antonio M."/>
            <person name="Oren A."/>
            <person name="Chaudhuri R.R."/>
            <person name="La Ragione R."/>
            <person name="Hildebrand F."/>
            <person name="Pallen M.J."/>
        </authorList>
    </citation>
    <scope>NUCLEOTIDE SEQUENCE</scope>
    <source>
        <strain evidence="5">ChiW17-6978</strain>
    </source>
</reference>
<gene>
    <name evidence="5" type="ORF">IAD46_01750</name>
</gene>
<keyword evidence="4" id="KW-0732">Signal</keyword>
<evidence type="ECO:0000313" key="5">
    <source>
        <dbReference type="EMBL" id="HIT49729.1"/>
    </source>
</evidence>
<dbReference type="PANTHER" id="PTHR43649:SF31">
    <property type="entry name" value="SN-GLYCEROL-3-PHOSPHATE-BINDING PERIPLASMIC PROTEIN UGPB"/>
    <property type="match status" value="1"/>
</dbReference>
<dbReference type="EMBL" id="DVLF01000057">
    <property type="protein sequence ID" value="HIT49729.1"/>
    <property type="molecule type" value="Genomic_DNA"/>
</dbReference>
<protein>
    <submittedName>
        <fullName evidence="5">Extracellular solute-binding protein</fullName>
    </submittedName>
</protein>